<reference evidence="1" key="1">
    <citation type="submission" date="2022-11" db="EMBL/GenBank/DDBJ databases">
        <title>Genomic repertoires linked with pathogenic potency of arthritogenic Prevotella copri isolated from the gut of rheumatoid arthritis patients.</title>
        <authorList>
            <person name="Nii T."/>
            <person name="Maeda Y."/>
            <person name="Motooka D."/>
            <person name="Naito M."/>
            <person name="Matsumoto Y."/>
            <person name="Ogawa T."/>
            <person name="Oguro-Igashira E."/>
            <person name="Kishikawa T."/>
            <person name="Yamashita M."/>
            <person name="Koizumi S."/>
            <person name="Kurakawa T."/>
            <person name="Okumura R."/>
            <person name="Kayama H."/>
            <person name="Murakami M."/>
            <person name="Sakaguchi T."/>
            <person name="Das B."/>
            <person name="Nakamura S."/>
            <person name="Okada Y."/>
            <person name="Kumanogoh A."/>
            <person name="Takeda K."/>
        </authorList>
    </citation>
    <scope>NUCLEOTIDE SEQUENCE</scope>
    <source>
        <strain evidence="1">H012_8</strain>
    </source>
</reference>
<accession>A0AAW5UJK7</accession>
<organism evidence="1 2">
    <name type="scientific">Segatella copri</name>
    <dbReference type="NCBI Taxonomy" id="165179"/>
    <lineage>
        <taxon>Bacteria</taxon>
        <taxon>Pseudomonadati</taxon>
        <taxon>Bacteroidota</taxon>
        <taxon>Bacteroidia</taxon>
        <taxon>Bacteroidales</taxon>
        <taxon>Prevotellaceae</taxon>
        <taxon>Segatella</taxon>
    </lineage>
</organism>
<comment type="caution">
    <text evidence="1">The sequence shown here is derived from an EMBL/GenBank/DDBJ whole genome shotgun (WGS) entry which is preliminary data.</text>
</comment>
<protein>
    <submittedName>
        <fullName evidence="1">Uncharacterized protein</fullName>
    </submittedName>
</protein>
<dbReference type="Proteomes" id="UP001209168">
    <property type="component" value="Unassembled WGS sequence"/>
</dbReference>
<dbReference type="AlphaFoldDB" id="A0AAW5UJK7"/>
<sequence length="407" mass="45926">MPIVSNKANRKYAPLDVSVSVVCASPKSPFMQTMVGDKFFPDRTQSGFECVAYPQVNATAKDDSWDSKQSNISLANMVWKVSTGTEWKDITKIDAWSGKYSIDTSNTTNRGKLTIKRNLLSNDKQQLQFEADLYDYRTNSILHITADAITLYTADKGADTYGMGIREDTDISYNPFLDKLALYEYKVANNIISASTEARNACFDGNQYECHIPIDVYKSKDRITSGFSIELYRGTTKMSASSAASPNEIISISTSEIVLDLRLVEKNNYTIKAVIDGKAVAQFQFSASRFYPSFNQPKFMVCNDIEWGKMYRSNKAILEYNGRVVEYPNRIVELQWHTEATNGNIVTNKSWQEGDSCYFSIEDSGLGDVESDYLEEQIEYGQRTANDYLLDEGDNYLLDEDGNPLID</sequence>
<name>A0AAW5UJK7_9BACT</name>
<gene>
    <name evidence="1" type="ORF">ONT23_00415</name>
</gene>
<dbReference type="RefSeq" id="WP_264898371.1">
    <property type="nucleotide sequence ID" value="NZ_JAPDVH010000001.1"/>
</dbReference>
<evidence type="ECO:0000313" key="2">
    <source>
        <dbReference type="Proteomes" id="UP001209168"/>
    </source>
</evidence>
<evidence type="ECO:0000313" key="1">
    <source>
        <dbReference type="EMBL" id="MCW4154027.1"/>
    </source>
</evidence>
<dbReference type="EMBL" id="JAPDVH010000001">
    <property type="protein sequence ID" value="MCW4154027.1"/>
    <property type="molecule type" value="Genomic_DNA"/>
</dbReference>
<proteinExistence type="predicted"/>